<dbReference type="Pfam" id="PF01063">
    <property type="entry name" value="Aminotran_4"/>
    <property type="match status" value="1"/>
</dbReference>
<dbReference type="EC" id="2.6.1.42" evidence="11"/>
<dbReference type="PANTHER" id="PTHR11825:SF69">
    <property type="entry name" value="BRANCHED-CHAIN-AMINO-ACID AMINOTRANSFERASE"/>
    <property type="match status" value="1"/>
</dbReference>
<keyword evidence="4 11" id="KW-0028">Amino-acid biosynthesis</keyword>
<evidence type="ECO:0000256" key="11">
    <source>
        <dbReference type="RuleBase" id="RU004517"/>
    </source>
</evidence>
<dbReference type="InterPro" id="IPR018300">
    <property type="entry name" value="Aminotrans_IV_CS"/>
</dbReference>
<dbReference type="Gene3D" id="3.30.470.10">
    <property type="match status" value="1"/>
</dbReference>
<keyword evidence="7 11" id="KW-0100">Branched-chain amino acid biosynthesis</keyword>
<dbReference type="GO" id="GO:0004084">
    <property type="term" value="F:branched-chain-amino-acid transaminase activity"/>
    <property type="evidence" value="ECO:0007669"/>
    <property type="project" value="UniProtKB-EC"/>
</dbReference>
<dbReference type="PROSITE" id="PS00770">
    <property type="entry name" value="AA_TRANSFER_CLASS_4"/>
    <property type="match status" value="1"/>
</dbReference>
<dbReference type="PIRSF" id="PIRSF006468">
    <property type="entry name" value="BCAT1"/>
    <property type="match status" value="1"/>
</dbReference>
<evidence type="ECO:0000256" key="2">
    <source>
        <dbReference type="ARBA" id="ARBA00009320"/>
    </source>
</evidence>
<dbReference type="InterPro" id="IPR005786">
    <property type="entry name" value="B_amino_transII"/>
</dbReference>
<keyword evidence="13" id="KW-1185">Reference proteome</keyword>
<comment type="catalytic activity">
    <reaction evidence="11">
        <text>L-valine + 2-oxoglutarate = 3-methyl-2-oxobutanoate + L-glutamate</text>
        <dbReference type="Rhea" id="RHEA:24813"/>
        <dbReference type="ChEBI" id="CHEBI:11851"/>
        <dbReference type="ChEBI" id="CHEBI:16810"/>
        <dbReference type="ChEBI" id="CHEBI:29985"/>
        <dbReference type="ChEBI" id="CHEBI:57762"/>
        <dbReference type="EC" id="2.6.1.42"/>
    </reaction>
</comment>
<dbReference type="FunFam" id="3.30.470.10:FF:000012">
    <property type="entry name" value="Branched-chain-amino-acid aminotransferase"/>
    <property type="match status" value="1"/>
</dbReference>
<keyword evidence="5 11" id="KW-0808">Transferase</keyword>
<accession>A0A9N9Q2N0</accession>
<dbReference type="InterPro" id="IPR043132">
    <property type="entry name" value="BCAT-like_C"/>
</dbReference>
<protein>
    <recommendedName>
        <fullName evidence="11">Branched-chain-amino-acid aminotransferase</fullName>
        <ecNumber evidence="11">2.6.1.42</ecNumber>
    </recommendedName>
</protein>
<dbReference type="GO" id="GO:0009099">
    <property type="term" value="P:L-valine biosynthetic process"/>
    <property type="evidence" value="ECO:0007669"/>
    <property type="project" value="TreeGrafter"/>
</dbReference>
<dbReference type="FunFam" id="3.20.10.10:FF:000004">
    <property type="entry name" value="Branched-chain-amino-acid aminotransferase"/>
    <property type="match status" value="1"/>
</dbReference>
<dbReference type="OrthoDB" id="1732691at2759"/>
<evidence type="ECO:0000256" key="9">
    <source>
        <dbReference type="RuleBase" id="RU004106"/>
    </source>
</evidence>
<keyword evidence="3 11" id="KW-0032">Aminotransferase</keyword>
<dbReference type="SUPFAM" id="SSF56752">
    <property type="entry name" value="D-aminoacid aminotransferase-like PLP-dependent enzymes"/>
    <property type="match status" value="1"/>
</dbReference>
<dbReference type="InterPro" id="IPR001544">
    <property type="entry name" value="Aminotrans_IV"/>
</dbReference>
<reference evidence="12" key="1">
    <citation type="submission" date="2021-07" db="EMBL/GenBank/DDBJ databases">
        <authorList>
            <person name="Durling M."/>
        </authorList>
    </citation>
    <scope>NUCLEOTIDE SEQUENCE</scope>
</reference>
<dbReference type="InterPro" id="IPR036038">
    <property type="entry name" value="Aminotransferase-like"/>
</dbReference>
<keyword evidence="6 10" id="KW-0663">Pyridoxal phosphate</keyword>
<dbReference type="GO" id="GO:0005739">
    <property type="term" value="C:mitochondrion"/>
    <property type="evidence" value="ECO:0007669"/>
    <property type="project" value="TreeGrafter"/>
</dbReference>
<dbReference type="EMBL" id="CAJVRM010000057">
    <property type="protein sequence ID" value="CAG8972914.1"/>
    <property type="molecule type" value="Genomic_DNA"/>
</dbReference>
<dbReference type="Proteomes" id="UP000701801">
    <property type="component" value="Unassembled WGS sequence"/>
</dbReference>
<organism evidence="12 13">
    <name type="scientific">Hymenoscyphus albidus</name>
    <dbReference type="NCBI Taxonomy" id="595503"/>
    <lineage>
        <taxon>Eukaryota</taxon>
        <taxon>Fungi</taxon>
        <taxon>Dikarya</taxon>
        <taxon>Ascomycota</taxon>
        <taxon>Pezizomycotina</taxon>
        <taxon>Leotiomycetes</taxon>
        <taxon>Helotiales</taxon>
        <taxon>Helotiaceae</taxon>
        <taxon>Hymenoscyphus</taxon>
    </lineage>
</organism>
<sequence length="429" mass="47390">MSVETLDHLTHSGIEAQKIPAMQDLDASKLAIELTKSPRKVPELNSAGVWSCKECTDHTLELASKNKLSFAYPSSVLTVTWLEGKGWGTPKIVPYGPLTIMPTASCLHYATQCFEGMKIYRGYDGKLRLFRPDRNCARLVTSSARVSLPIFNPVELEKLLKALMKIDGAKWLPKSEPGNFLYLRPAVIGNGEQLGVSAPPEVLLFVIAVPWPDLSTGWNPSTDKKAPGLKLLASKNDTRAWPGGFGYAKVGANYGPSFVASTEGRKKGYDQILWLFGPDYQVTEAGASNFFIIWTTKEGKMQLITAPLDDKIILDGVTRRSVLELAHERFIVGSEYLDSNIKPLEVVERTFTMAEVVEAKNENRIVEAFVSGTAYFITPVSAINFQEEEFSIPMGGGETGYFAGALKKWLMDIKYGNVDHPWGVIVEED</sequence>
<dbReference type="InterPro" id="IPR033939">
    <property type="entry name" value="BCAT_family"/>
</dbReference>
<dbReference type="InterPro" id="IPR043131">
    <property type="entry name" value="BCAT-like_N"/>
</dbReference>
<evidence type="ECO:0000256" key="4">
    <source>
        <dbReference type="ARBA" id="ARBA00022605"/>
    </source>
</evidence>
<dbReference type="Gene3D" id="3.20.10.10">
    <property type="entry name" value="D-amino Acid Aminotransferase, subunit A, domain 2"/>
    <property type="match status" value="1"/>
</dbReference>
<evidence type="ECO:0000256" key="3">
    <source>
        <dbReference type="ARBA" id="ARBA00022576"/>
    </source>
</evidence>
<name>A0A9N9Q2N0_9HELO</name>
<evidence type="ECO:0000256" key="7">
    <source>
        <dbReference type="ARBA" id="ARBA00023304"/>
    </source>
</evidence>
<comment type="catalytic activity">
    <reaction evidence="11">
        <text>L-isoleucine + 2-oxoglutarate = (S)-3-methyl-2-oxopentanoate + L-glutamate</text>
        <dbReference type="Rhea" id="RHEA:24801"/>
        <dbReference type="ChEBI" id="CHEBI:16810"/>
        <dbReference type="ChEBI" id="CHEBI:29985"/>
        <dbReference type="ChEBI" id="CHEBI:35146"/>
        <dbReference type="ChEBI" id="CHEBI:58045"/>
        <dbReference type="EC" id="2.6.1.42"/>
    </reaction>
</comment>
<comment type="caution">
    <text evidence="12">The sequence shown here is derived from an EMBL/GenBank/DDBJ whole genome shotgun (WGS) entry which is preliminary data.</text>
</comment>
<evidence type="ECO:0000313" key="13">
    <source>
        <dbReference type="Proteomes" id="UP000701801"/>
    </source>
</evidence>
<comment type="similarity">
    <text evidence="2 9">Belongs to the class-IV pyridoxal-phosphate-dependent aminotransferase family.</text>
</comment>
<evidence type="ECO:0000256" key="1">
    <source>
        <dbReference type="ARBA" id="ARBA00001933"/>
    </source>
</evidence>
<feature type="modified residue" description="N6-(pyridoxal phosphate)lysine" evidence="8">
    <location>
        <position position="249"/>
    </location>
</feature>
<dbReference type="CDD" id="cd01557">
    <property type="entry name" value="BCAT_beta_family"/>
    <property type="match status" value="1"/>
</dbReference>
<evidence type="ECO:0000313" key="12">
    <source>
        <dbReference type="EMBL" id="CAG8972914.1"/>
    </source>
</evidence>
<dbReference type="AlphaFoldDB" id="A0A9N9Q2N0"/>
<comment type="catalytic activity">
    <reaction evidence="11">
        <text>L-leucine + 2-oxoglutarate = 4-methyl-2-oxopentanoate + L-glutamate</text>
        <dbReference type="Rhea" id="RHEA:18321"/>
        <dbReference type="ChEBI" id="CHEBI:16810"/>
        <dbReference type="ChEBI" id="CHEBI:17865"/>
        <dbReference type="ChEBI" id="CHEBI:29985"/>
        <dbReference type="ChEBI" id="CHEBI:57427"/>
        <dbReference type="EC" id="2.6.1.42"/>
    </reaction>
</comment>
<dbReference type="PANTHER" id="PTHR11825">
    <property type="entry name" value="SUBGROUP IIII AMINOTRANSFERASE"/>
    <property type="match status" value="1"/>
</dbReference>
<evidence type="ECO:0000256" key="10">
    <source>
        <dbReference type="RuleBase" id="RU004516"/>
    </source>
</evidence>
<proteinExistence type="inferred from homology"/>
<evidence type="ECO:0000256" key="5">
    <source>
        <dbReference type="ARBA" id="ARBA00022679"/>
    </source>
</evidence>
<evidence type="ECO:0000256" key="8">
    <source>
        <dbReference type="PIRSR" id="PIRSR006468-1"/>
    </source>
</evidence>
<comment type="cofactor">
    <cofactor evidence="1 10">
        <name>pyridoxal 5'-phosphate</name>
        <dbReference type="ChEBI" id="CHEBI:597326"/>
    </cofactor>
</comment>
<evidence type="ECO:0000256" key="6">
    <source>
        <dbReference type="ARBA" id="ARBA00022898"/>
    </source>
</evidence>
<dbReference type="GO" id="GO:0009098">
    <property type="term" value="P:L-leucine biosynthetic process"/>
    <property type="evidence" value="ECO:0007669"/>
    <property type="project" value="TreeGrafter"/>
</dbReference>
<gene>
    <name evidence="12" type="ORF">HYALB_00001334</name>
</gene>